<organism evidence="2 3">
    <name type="scientific">Saguinus oedipus</name>
    <name type="common">Cotton-top tamarin</name>
    <name type="synonym">Oedipomidas oedipus</name>
    <dbReference type="NCBI Taxonomy" id="9490"/>
    <lineage>
        <taxon>Eukaryota</taxon>
        <taxon>Metazoa</taxon>
        <taxon>Chordata</taxon>
        <taxon>Craniata</taxon>
        <taxon>Vertebrata</taxon>
        <taxon>Euteleostomi</taxon>
        <taxon>Mammalia</taxon>
        <taxon>Eutheria</taxon>
        <taxon>Euarchontoglires</taxon>
        <taxon>Primates</taxon>
        <taxon>Haplorrhini</taxon>
        <taxon>Platyrrhini</taxon>
        <taxon>Cebidae</taxon>
        <taxon>Callitrichinae</taxon>
        <taxon>Saguinus</taxon>
    </lineage>
</organism>
<dbReference type="Proteomes" id="UP001266305">
    <property type="component" value="Unassembled WGS sequence"/>
</dbReference>
<comment type="caution">
    <text evidence="2">The sequence shown here is derived from an EMBL/GenBank/DDBJ whole genome shotgun (WGS) entry which is preliminary data.</text>
</comment>
<sequence>PEKAYSNLRTQALGSQMPVTDSRGLTEIGKVNGENVRMINFFNCRNEGGTTSLAAA</sequence>
<feature type="non-terminal residue" evidence="2">
    <location>
        <position position="1"/>
    </location>
</feature>
<reference evidence="2 3" key="1">
    <citation type="submission" date="2023-05" db="EMBL/GenBank/DDBJ databases">
        <title>B98-5 Cell Line De Novo Hybrid Assembly: An Optical Mapping Approach.</title>
        <authorList>
            <person name="Kananen K."/>
            <person name="Auerbach J.A."/>
            <person name="Kautto E."/>
            <person name="Blachly J.S."/>
        </authorList>
    </citation>
    <scope>NUCLEOTIDE SEQUENCE [LARGE SCALE GENOMIC DNA]</scope>
    <source>
        <strain evidence="2">B95-8</strain>
        <tissue evidence="2">Cell line</tissue>
    </source>
</reference>
<feature type="non-terminal residue" evidence="2">
    <location>
        <position position="56"/>
    </location>
</feature>
<gene>
    <name evidence="2" type="ORF">P7K49_018250</name>
</gene>
<evidence type="ECO:0000313" key="2">
    <source>
        <dbReference type="EMBL" id="KAK2104394.1"/>
    </source>
</evidence>
<accession>A0ABQ9V615</accession>
<feature type="region of interest" description="Disordered" evidence="1">
    <location>
        <begin position="1"/>
        <end position="21"/>
    </location>
</feature>
<dbReference type="EMBL" id="JASSZA010000008">
    <property type="protein sequence ID" value="KAK2104394.1"/>
    <property type="molecule type" value="Genomic_DNA"/>
</dbReference>
<proteinExistence type="predicted"/>
<evidence type="ECO:0000256" key="1">
    <source>
        <dbReference type="SAM" id="MobiDB-lite"/>
    </source>
</evidence>
<feature type="compositionally biased region" description="Polar residues" evidence="1">
    <location>
        <begin position="7"/>
        <end position="19"/>
    </location>
</feature>
<name>A0ABQ9V615_SAGOE</name>
<evidence type="ECO:0000313" key="3">
    <source>
        <dbReference type="Proteomes" id="UP001266305"/>
    </source>
</evidence>
<keyword evidence="3" id="KW-1185">Reference proteome</keyword>
<protein>
    <submittedName>
        <fullName evidence="2">Uncharacterized protein</fullName>
    </submittedName>
</protein>